<comment type="caution">
    <text evidence="2">The sequence shown here is derived from an EMBL/GenBank/DDBJ whole genome shotgun (WGS) entry which is preliminary data.</text>
</comment>
<dbReference type="AlphaFoldDB" id="A0A836C874"/>
<proteinExistence type="predicted"/>
<organism evidence="2 3">
    <name type="scientific">Tribonema minus</name>
    <dbReference type="NCBI Taxonomy" id="303371"/>
    <lineage>
        <taxon>Eukaryota</taxon>
        <taxon>Sar</taxon>
        <taxon>Stramenopiles</taxon>
        <taxon>Ochrophyta</taxon>
        <taxon>PX clade</taxon>
        <taxon>Xanthophyceae</taxon>
        <taxon>Tribonematales</taxon>
        <taxon>Tribonemataceae</taxon>
        <taxon>Tribonema</taxon>
    </lineage>
</organism>
<protein>
    <submittedName>
        <fullName evidence="2">Uncharacterized protein</fullName>
    </submittedName>
</protein>
<feature type="compositionally biased region" description="Low complexity" evidence="1">
    <location>
        <begin position="133"/>
        <end position="142"/>
    </location>
</feature>
<evidence type="ECO:0000256" key="1">
    <source>
        <dbReference type="SAM" id="MobiDB-lite"/>
    </source>
</evidence>
<sequence>MAAVLSVTAGAAAAGAPVLAASTPLTGTAVAVSPRINFAATPKLKRTHHTPQYCQYQPTPQHHQRNHAQVDADGLGRRLSHPVCDGQGWRWRGAQGQRRQSRPECRRQQHQQLRRWCLQGQLATVTTLTRCPSSTSLRTSCSPRPPRSPRSPLLASSPRASHTKTLCFFRQTVCVNEHHYGIADTLASPPEPAALATHGVQQYTLMQGLSGSAVLPFTSIVTKAEKNKLERDWSAFLVTRYCRIESNASHGQDSGRPLCAIPARRRHASANRVYTLMSSGVLTSSMRGKNACDPYHNPGITAAGACSDISADRSAIKHGRKLFGFRSAVMSGGASAAFEDARARLNEKDEELTRVYGGIANLKRALGVEPFAPVNKRLSSEGAVKDELKELQAARANVEQLVLVYMQRVMLLEQQQQQDGAGRQQGGAPARGGLEVRAADAQPVRGLLPPVRERMAAAMACVGRIIHQGKHVGTVVRLTEDGLCISAAHVFLKKEKFLQMKAWGQPLKLVASCPGEDVIFLQGRKGTAIDLASSWHVLDRMKLKAVTFPLGPHENYRELARTPPLVMDGFVSAMAPSGRVALGSCSAAVFWRSSASGASLAAASLWHRGKDDRSGMYLQCLVFLCQAYRPSLAAASLRHQGRSSSCKLVMRARHLGFPPHVFRAALPAASGGLVLDQHIRFAGICIGTICHDDRLYKPAENVEMTFPTPRSCAQAHAPPKTIDFPGDGHWTYQSNAREEPALIEDQGCCDRPFQPITVFGVYHKHPVYYTAAGAAEAPDEVCSSV</sequence>
<evidence type="ECO:0000313" key="3">
    <source>
        <dbReference type="Proteomes" id="UP000664859"/>
    </source>
</evidence>
<name>A0A836C874_9STRA</name>
<accession>A0A836C874</accession>
<keyword evidence="3" id="KW-1185">Reference proteome</keyword>
<reference evidence="2" key="1">
    <citation type="submission" date="2021-02" db="EMBL/GenBank/DDBJ databases">
        <title>First Annotated Genome of the Yellow-green Alga Tribonema minus.</title>
        <authorList>
            <person name="Mahan K.M."/>
        </authorList>
    </citation>
    <scope>NUCLEOTIDE SEQUENCE</scope>
    <source>
        <strain evidence="2">UTEX B ZZ1240</strain>
    </source>
</reference>
<feature type="region of interest" description="Disordered" evidence="1">
    <location>
        <begin position="133"/>
        <end position="157"/>
    </location>
</feature>
<dbReference type="EMBL" id="JAFCMP010000535">
    <property type="protein sequence ID" value="KAG5176665.1"/>
    <property type="molecule type" value="Genomic_DNA"/>
</dbReference>
<evidence type="ECO:0000313" key="2">
    <source>
        <dbReference type="EMBL" id="KAG5176665.1"/>
    </source>
</evidence>
<gene>
    <name evidence="2" type="ORF">JKP88DRAFT_249436</name>
</gene>
<dbReference type="Proteomes" id="UP000664859">
    <property type="component" value="Unassembled WGS sequence"/>
</dbReference>